<feature type="transmembrane region" description="Helical" evidence="1">
    <location>
        <begin position="101"/>
        <end position="118"/>
    </location>
</feature>
<keyword evidence="1" id="KW-0812">Transmembrane</keyword>
<reference evidence="2" key="1">
    <citation type="journal article" date="2014" name="Front. Microbiol.">
        <title>High frequency of phylogenetically diverse reductive dehalogenase-homologous genes in deep subseafloor sedimentary metagenomes.</title>
        <authorList>
            <person name="Kawai M."/>
            <person name="Futagami T."/>
            <person name="Toyoda A."/>
            <person name="Takaki Y."/>
            <person name="Nishi S."/>
            <person name="Hori S."/>
            <person name="Arai W."/>
            <person name="Tsubouchi T."/>
            <person name="Morono Y."/>
            <person name="Uchiyama I."/>
            <person name="Ito T."/>
            <person name="Fujiyama A."/>
            <person name="Inagaki F."/>
            <person name="Takami H."/>
        </authorList>
    </citation>
    <scope>NUCLEOTIDE SEQUENCE</scope>
    <source>
        <strain evidence="2">Expedition CK06-06</strain>
    </source>
</reference>
<feature type="non-terminal residue" evidence="2">
    <location>
        <position position="415"/>
    </location>
</feature>
<dbReference type="AlphaFoldDB" id="X0S160"/>
<dbReference type="EMBL" id="BARS01006456">
    <property type="protein sequence ID" value="GAF68966.1"/>
    <property type="molecule type" value="Genomic_DNA"/>
</dbReference>
<feature type="transmembrane region" description="Helical" evidence="1">
    <location>
        <begin position="56"/>
        <end position="73"/>
    </location>
</feature>
<organism evidence="2">
    <name type="scientific">marine sediment metagenome</name>
    <dbReference type="NCBI Taxonomy" id="412755"/>
    <lineage>
        <taxon>unclassified sequences</taxon>
        <taxon>metagenomes</taxon>
        <taxon>ecological metagenomes</taxon>
    </lineage>
</organism>
<protein>
    <submittedName>
        <fullName evidence="2">Uncharacterized protein</fullName>
    </submittedName>
</protein>
<comment type="caution">
    <text evidence="2">The sequence shown here is derived from an EMBL/GenBank/DDBJ whole genome shotgun (WGS) entry which is preliminary data.</text>
</comment>
<feature type="non-terminal residue" evidence="2">
    <location>
        <position position="1"/>
    </location>
</feature>
<name>X0S160_9ZZZZ</name>
<proteinExistence type="predicted"/>
<sequence length="415" mass="47671">GLMEIMPKIAPIFGGLTIPIFYFIVFELLKNRRIAILSAALLSVATFHVYQTSHAAPLTIGHFFMMLSIYFFIKFATKKKYLIPLLITSSLLILSHHFTTYFYVISISIILFSIMSEDLKNKKDLFLLVYVVFISLFAFAYWALIAQPVFYNFIQSKMFISPYLIIMLFYVMLIGGFILIKIIKSYNIKFPKLTYFKGVSNIKKFLIFSFILLLLSFYAINRYIPGVYVKITPLAILYSLPMIFLISLSFTGFSELNKTPGGKFFRGWIFALSLSFFYSLMSSNMYPDRHLEYLIIPLCVPAAILINNMLSIKKTSIIIKSNFSPFIKSLLKNNHTKTIILIFVSIMCISNMIAAYPTINSLNHIDERVTTPCINVFQWMDGNISNKSVVASDHRLEMLLWAEGFNITYGQTNNT</sequence>
<feature type="transmembrane region" description="Helical" evidence="1">
    <location>
        <begin position="265"/>
        <end position="281"/>
    </location>
</feature>
<feature type="transmembrane region" description="Helical" evidence="1">
    <location>
        <begin position="236"/>
        <end position="253"/>
    </location>
</feature>
<accession>X0S160</accession>
<gene>
    <name evidence="2" type="ORF">S01H1_12564</name>
</gene>
<evidence type="ECO:0000313" key="2">
    <source>
        <dbReference type="EMBL" id="GAF68966.1"/>
    </source>
</evidence>
<feature type="transmembrane region" description="Helical" evidence="1">
    <location>
        <begin position="205"/>
        <end position="224"/>
    </location>
</feature>
<feature type="transmembrane region" description="Helical" evidence="1">
    <location>
        <begin position="293"/>
        <end position="310"/>
    </location>
</feature>
<feature type="transmembrane region" description="Helical" evidence="1">
    <location>
        <begin position="164"/>
        <end position="184"/>
    </location>
</feature>
<feature type="transmembrane region" description="Helical" evidence="1">
    <location>
        <begin position="338"/>
        <end position="359"/>
    </location>
</feature>
<feature type="transmembrane region" description="Helical" evidence="1">
    <location>
        <begin position="12"/>
        <end position="29"/>
    </location>
</feature>
<feature type="transmembrane region" description="Helical" evidence="1">
    <location>
        <begin position="125"/>
        <end position="144"/>
    </location>
</feature>
<keyword evidence="1" id="KW-1133">Transmembrane helix</keyword>
<keyword evidence="1" id="KW-0472">Membrane</keyword>
<evidence type="ECO:0000256" key="1">
    <source>
        <dbReference type="SAM" id="Phobius"/>
    </source>
</evidence>